<name>A0A481Z058_9VIRU</name>
<evidence type="ECO:0000256" key="1">
    <source>
        <dbReference type="ARBA" id="ARBA00001922"/>
    </source>
</evidence>
<keyword evidence="8" id="KW-0676">Redox-active center</keyword>
<keyword evidence="5" id="KW-0235">DNA replication</keyword>
<dbReference type="Gene3D" id="3.20.70.20">
    <property type="match status" value="3"/>
</dbReference>
<evidence type="ECO:0000256" key="3">
    <source>
        <dbReference type="ARBA" id="ARBA00012275"/>
    </source>
</evidence>
<dbReference type="GO" id="GO:0004748">
    <property type="term" value="F:ribonucleoside-diphosphate reductase activity, thioredoxin disulfide as acceptor"/>
    <property type="evidence" value="ECO:0007669"/>
    <property type="project" value="TreeGrafter"/>
</dbReference>
<gene>
    <name evidence="13" type="ORF">LCMiAC01_04810</name>
</gene>
<dbReference type="SUPFAM" id="SSF51998">
    <property type="entry name" value="PFL-like glycyl radical enzymes"/>
    <property type="match status" value="1"/>
</dbReference>
<dbReference type="EC" id="1.17.4.2" evidence="3"/>
<dbReference type="Pfam" id="PF21995">
    <property type="entry name" value="RNR-II_ins_dom"/>
    <property type="match status" value="1"/>
</dbReference>
<dbReference type="GO" id="GO:0031419">
    <property type="term" value="F:cobalamin binding"/>
    <property type="evidence" value="ECO:0007669"/>
    <property type="project" value="UniProtKB-KW"/>
</dbReference>
<evidence type="ECO:0000256" key="8">
    <source>
        <dbReference type="ARBA" id="ARBA00023284"/>
    </source>
</evidence>
<proteinExistence type="inferred from homology"/>
<reference evidence="13" key="1">
    <citation type="journal article" date="2019" name="MBio">
        <title>Virus Genomes from Deep Sea Sediments Expand the Ocean Megavirome and Support Independent Origins of Viral Gigantism.</title>
        <authorList>
            <person name="Backstrom D."/>
            <person name="Yutin N."/>
            <person name="Jorgensen S.L."/>
            <person name="Dharamshi J."/>
            <person name="Homa F."/>
            <person name="Zaremba-Niedwiedzka K."/>
            <person name="Spang A."/>
            <person name="Wolf Y.I."/>
            <person name="Koonin E.V."/>
            <person name="Ettema T.J."/>
        </authorList>
    </citation>
    <scope>NUCLEOTIDE SEQUENCE</scope>
</reference>
<organism evidence="13">
    <name type="scientific">Mimivirus LCMiAC01</name>
    <dbReference type="NCBI Taxonomy" id="2506608"/>
    <lineage>
        <taxon>Viruses</taxon>
        <taxon>Varidnaviria</taxon>
        <taxon>Bamfordvirae</taxon>
        <taxon>Nucleocytoviricota</taxon>
        <taxon>Megaviricetes</taxon>
        <taxon>Imitervirales</taxon>
        <taxon>Mimiviridae</taxon>
        <taxon>Klosneuvirinae</taxon>
    </lineage>
</organism>
<dbReference type="PANTHER" id="PTHR43371">
    <property type="entry name" value="VITAMIN B12-DEPENDENT RIBONUCLEOTIDE REDUCTASE"/>
    <property type="match status" value="1"/>
</dbReference>
<keyword evidence="6" id="KW-0560">Oxidoreductase</keyword>
<dbReference type="GO" id="GO:0006260">
    <property type="term" value="P:DNA replication"/>
    <property type="evidence" value="ECO:0007669"/>
    <property type="project" value="UniProtKB-KW"/>
</dbReference>
<evidence type="ECO:0000256" key="2">
    <source>
        <dbReference type="ARBA" id="ARBA00005654"/>
    </source>
</evidence>
<comment type="catalytic activity">
    <reaction evidence="10">
        <text>a 2'-deoxyribonucleoside 5'-triphosphate + [thioredoxin]-disulfide + H2O = a ribonucleoside 5'-triphosphate + [thioredoxin]-dithiol</text>
        <dbReference type="Rhea" id="RHEA:12701"/>
        <dbReference type="Rhea" id="RHEA-COMP:10698"/>
        <dbReference type="Rhea" id="RHEA-COMP:10700"/>
        <dbReference type="ChEBI" id="CHEBI:15377"/>
        <dbReference type="ChEBI" id="CHEBI:29950"/>
        <dbReference type="ChEBI" id="CHEBI:50058"/>
        <dbReference type="ChEBI" id="CHEBI:61557"/>
        <dbReference type="ChEBI" id="CHEBI:61560"/>
        <dbReference type="EC" id="1.17.4.2"/>
    </reaction>
</comment>
<sequence>MNQIKLPTYYQEFIHLSRYSRWLPRRKRRETWEETVQRYFDYFTKYLKKKFNFDLHDTIRKELENAVLNLKVMPSMRALMTAGKALEKDNVACYNCAYCVIDNFNVFSEILYILTCGTGVGFSAERQYVNKLPEIPDELYDDNTVINVKDSKIGWARSYRTLIYMLYSGCIPKWDVSKIRPKGSRLKTFGGRASGPEPLVELFKFTINVFRGARGRKLSSIEVHDIVCKIADIVVSGGVRRSALISLSNLSDLRMRSAKTGQWWKNNPQRRLANNSVAYTEKPSIGIFMKEWLSLYESKSGERGIFNRVAALNKIKSLGRRKHEWDTGKTVRVNDGEGKEKVEKKIFKNYDFGCNPCSEIILRNCEFCNLSEVIVRADDDLESLKQKVRWATILGTMQATVTKFRFINKSWRKNCEEEALLGVSMTGIMDNKYTSNTEKYVNKSGKEYELKDFLTVLKNVAIETNKEWAVKIGINISAAIMCTKPSGTVSQLCDTASGIHARHAPYYIRTVRIDKKDPIGQFLIDNKIPCEDDVTNSNQYVFSFPIKSPEKSVMRNDMTAIEQLEFCDIYNKYWCDHKVSVTINVKEHEWFDVGAWVYNHFDNLSGVSFLPHSDHIYKQAPYQECTKEEYEQLLQKMPKELNWVDLKKYEKTDNTIGSQSFACSGNSCEVVDLVY</sequence>
<protein>
    <recommendedName>
        <fullName evidence="3">ribonucleoside-triphosphate reductase (thioredoxin)</fullName>
        <ecNumber evidence="3">1.17.4.2</ecNumber>
    </recommendedName>
</protein>
<evidence type="ECO:0000256" key="6">
    <source>
        <dbReference type="ARBA" id="ARBA00023002"/>
    </source>
</evidence>
<comment type="similarity">
    <text evidence="2">Belongs to the class II ribonucleoside-triphosphate reductase family.</text>
</comment>
<evidence type="ECO:0000313" key="13">
    <source>
        <dbReference type="EMBL" id="QBK88799.1"/>
    </source>
</evidence>
<feature type="domain" description="B12-dependent ribonucleotide reductase insertion" evidence="12">
    <location>
        <begin position="141"/>
        <end position="204"/>
    </location>
</feature>
<evidence type="ECO:0000256" key="7">
    <source>
        <dbReference type="ARBA" id="ARBA00023157"/>
    </source>
</evidence>
<evidence type="ECO:0000259" key="12">
    <source>
        <dbReference type="Pfam" id="PF21995"/>
    </source>
</evidence>
<accession>A0A481Z058</accession>
<evidence type="ECO:0000256" key="9">
    <source>
        <dbReference type="ARBA" id="ARBA00023285"/>
    </source>
</evidence>
<evidence type="ECO:0000256" key="5">
    <source>
        <dbReference type="ARBA" id="ARBA00022705"/>
    </source>
</evidence>
<dbReference type="InterPro" id="IPR054158">
    <property type="entry name" value="RNR-II_ins_dom"/>
</dbReference>
<keyword evidence="9" id="KW-0170">Cobalt</keyword>
<keyword evidence="4" id="KW-0846">Cobalamin</keyword>
<evidence type="ECO:0000256" key="4">
    <source>
        <dbReference type="ARBA" id="ARBA00022628"/>
    </source>
</evidence>
<evidence type="ECO:0000256" key="10">
    <source>
        <dbReference type="ARBA" id="ARBA00048987"/>
    </source>
</evidence>
<keyword evidence="7" id="KW-1015">Disulfide bond</keyword>
<dbReference type="InterPro" id="IPR050862">
    <property type="entry name" value="RdRp_reductase_class-2"/>
</dbReference>
<dbReference type="GO" id="GO:0008998">
    <property type="term" value="F:ribonucleoside-triphosphate reductase (thioredoxin) activity"/>
    <property type="evidence" value="ECO:0007669"/>
    <property type="project" value="UniProtKB-EC"/>
</dbReference>
<dbReference type="EMBL" id="MK500399">
    <property type="protein sequence ID" value="QBK88799.1"/>
    <property type="molecule type" value="Genomic_DNA"/>
</dbReference>
<dbReference type="Pfam" id="PF17975">
    <property type="entry name" value="RNR_Alpha"/>
    <property type="match status" value="1"/>
</dbReference>
<evidence type="ECO:0000259" key="11">
    <source>
        <dbReference type="Pfam" id="PF17975"/>
    </source>
</evidence>
<dbReference type="PANTHER" id="PTHR43371:SF1">
    <property type="entry name" value="RIBONUCLEOSIDE-DIPHOSPHATE REDUCTASE"/>
    <property type="match status" value="1"/>
</dbReference>
<feature type="domain" description="Ribonucleotide reductase alpha-helical" evidence="11">
    <location>
        <begin position="11"/>
        <end position="83"/>
    </location>
</feature>
<dbReference type="InterPro" id="IPR040763">
    <property type="entry name" value="RNR_alpha_hel"/>
</dbReference>
<comment type="cofactor">
    <cofactor evidence="1">
        <name>adenosylcob(III)alamin</name>
        <dbReference type="ChEBI" id="CHEBI:18408"/>
    </cofactor>
</comment>